<dbReference type="EMBL" id="MN740047">
    <property type="protein sequence ID" value="QHT85842.1"/>
    <property type="molecule type" value="Genomic_DNA"/>
</dbReference>
<feature type="transmembrane region" description="Helical" evidence="1">
    <location>
        <begin position="12"/>
        <end position="29"/>
    </location>
</feature>
<keyword evidence="1" id="KW-0812">Transmembrane</keyword>
<evidence type="ECO:0000313" key="2">
    <source>
        <dbReference type="EMBL" id="QHT85842.1"/>
    </source>
</evidence>
<reference evidence="2" key="1">
    <citation type="journal article" date="2020" name="Nature">
        <title>Giant virus diversity and host interactions through global metagenomics.</title>
        <authorList>
            <person name="Schulz F."/>
            <person name="Roux S."/>
            <person name="Paez-Espino D."/>
            <person name="Jungbluth S."/>
            <person name="Walsh D.A."/>
            <person name="Denef V.J."/>
            <person name="McMahon K.D."/>
            <person name="Konstantinidis K.T."/>
            <person name="Eloe-Fadrosh E.A."/>
            <person name="Kyrpides N.C."/>
            <person name="Woyke T."/>
        </authorList>
    </citation>
    <scope>NUCLEOTIDE SEQUENCE</scope>
    <source>
        <strain evidence="2">GVMAG-M-3300023184-182</strain>
    </source>
</reference>
<proteinExistence type="predicted"/>
<keyword evidence="1" id="KW-0472">Membrane</keyword>
<dbReference type="AlphaFoldDB" id="A0A6C0HZA2"/>
<keyword evidence="1" id="KW-1133">Transmembrane helix</keyword>
<accession>A0A6C0HZA2</accession>
<protein>
    <submittedName>
        <fullName evidence="2">Uncharacterized protein</fullName>
    </submittedName>
</protein>
<name>A0A6C0HZA2_9ZZZZ</name>
<sequence>MASTKSKGGITEVLLILLGFVIASLIVSIKRYADLVNEKYACS</sequence>
<organism evidence="2">
    <name type="scientific">viral metagenome</name>
    <dbReference type="NCBI Taxonomy" id="1070528"/>
    <lineage>
        <taxon>unclassified sequences</taxon>
        <taxon>metagenomes</taxon>
        <taxon>organismal metagenomes</taxon>
    </lineage>
</organism>
<evidence type="ECO:0000256" key="1">
    <source>
        <dbReference type="SAM" id="Phobius"/>
    </source>
</evidence>